<reference evidence="3" key="1">
    <citation type="submission" date="2012-12" db="EMBL/GenBank/DDBJ databases">
        <title>Identification and characterization of a phenylalanine ammonia-lyase gene family in Isatis indigotica Fort.</title>
        <authorList>
            <person name="Liu Q."/>
            <person name="Chen J."/>
            <person name="Zhou X."/>
            <person name="Di P."/>
            <person name="Xiao Y."/>
            <person name="Xuan H."/>
            <person name="Zhang L."/>
            <person name="Chen W."/>
        </authorList>
    </citation>
    <scope>NUCLEOTIDE SEQUENCE</scope>
    <source>
        <tissue evidence="3">Salivary gland</tissue>
    </source>
</reference>
<evidence type="ECO:0000313" key="3">
    <source>
        <dbReference type="EMBL" id="JAA65873.1"/>
    </source>
</evidence>
<organism evidence="3">
    <name type="scientific">Ixodes ricinus</name>
    <name type="common">Common tick</name>
    <name type="synonym">Acarus ricinus</name>
    <dbReference type="NCBI Taxonomy" id="34613"/>
    <lineage>
        <taxon>Eukaryota</taxon>
        <taxon>Metazoa</taxon>
        <taxon>Ecdysozoa</taxon>
        <taxon>Arthropoda</taxon>
        <taxon>Chelicerata</taxon>
        <taxon>Arachnida</taxon>
        <taxon>Acari</taxon>
        <taxon>Parasitiformes</taxon>
        <taxon>Ixodida</taxon>
        <taxon>Ixodoidea</taxon>
        <taxon>Ixodidae</taxon>
        <taxon>Ixodinae</taxon>
        <taxon>Ixodes</taxon>
    </lineage>
</organism>
<dbReference type="Gene3D" id="2.30.130.100">
    <property type="match status" value="1"/>
</dbReference>
<dbReference type="EMBL" id="GADI01007935">
    <property type="protein sequence ID" value="JAA65873.1"/>
    <property type="molecule type" value="mRNA"/>
</dbReference>
<name>A0A0K8R4Q0_IXORI</name>
<evidence type="ECO:0000256" key="2">
    <source>
        <dbReference type="SAM" id="SignalP"/>
    </source>
</evidence>
<sequence>MFLVDFFVFLEAALLMFSCVNRSEGGSSDREEAIRRRCAWIGTIHLEIHLVLDTGYAAIHQENVSQCRPYLETLVNNGRPNWNDTAPTRHYDGTVAWSTTRCEHARSSRGLLCPLCCLGTPIAAWISRTTASSTGSTPKPGNSTTRSRTTAGNQLEVEKYCFVFCGHRYPDEKKPKKFSDGRLCSYPYEIYPKLPVENTGKCINGTCQPPESIVNKVPKAHPLCKFYYTAEHEGEALAKECHQYCYLNNGTLARIPLEDGLKCAYEWSSWLWLIPSVSKVGICQNGHCVHKQEDCPRRRLTVYPNFDVDENCTLTCKNGTTRKLDNGTMCALQKTVSRPSSFFSSATTTVTEIGICEQGNCVPYGSYTVPPHNATKGCNGTDIFIHKNLTVASHCQLECSDGSSEYRDENVLCLWKYRLQEEVHVFEIGVCYCGICKPQNNHVVITSRKNPPKKDDHHIKEVR</sequence>
<dbReference type="GO" id="GO:0004180">
    <property type="term" value="F:carboxypeptidase activity"/>
    <property type="evidence" value="ECO:0007669"/>
    <property type="project" value="UniProtKB-KW"/>
</dbReference>
<evidence type="ECO:0000256" key="1">
    <source>
        <dbReference type="SAM" id="MobiDB-lite"/>
    </source>
</evidence>
<feature type="signal peptide" evidence="2">
    <location>
        <begin position="1"/>
        <end position="25"/>
    </location>
</feature>
<accession>A0A0K8R4Q0</accession>
<keyword evidence="3" id="KW-0378">Hydrolase</keyword>
<feature type="region of interest" description="Disordered" evidence="1">
    <location>
        <begin position="129"/>
        <end position="149"/>
    </location>
</feature>
<proteinExistence type="evidence at transcript level"/>
<keyword evidence="3" id="KW-0645">Protease</keyword>
<dbReference type="AlphaFoldDB" id="A0A0K8R4Q0"/>
<keyword evidence="2" id="KW-0732">Signal</keyword>
<keyword evidence="3" id="KW-0121">Carboxypeptidase</keyword>
<protein>
    <submittedName>
        <fullName evidence="3">Putative prolylcarboxypeptidase</fullName>
    </submittedName>
</protein>
<feature type="chain" id="PRO_5005515940" evidence="2">
    <location>
        <begin position="26"/>
        <end position="463"/>
    </location>
</feature>